<dbReference type="InParanoid" id="E4XAD2"/>
<evidence type="ECO:0000313" key="2">
    <source>
        <dbReference type="EMBL" id="CBY08532.1"/>
    </source>
</evidence>
<dbReference type="SMART" id="SM00672">
    <property type="entry name" value="CAP10"/>
    <property type="match status" value="1"/>
</dbReference>
<keyword evidence="3" id="KW-1185">Reference proteome</keyword>
<dbReference type="GO" id="GO:0046527">
    <property type="term" value="F:glucosyltransferase activity"/>
    <property type="evidence" value="ECO:0007669"/>
    <property type="project" value="TreeGrafter"/>
</dbReference>
<feature type="domain" description="Glycosyl transferase CAP10" evidence="1">
    <location>
        <begin position="2"/>
        <end position="186"/>
    </location>
</feature>
<sequence length="219" mass="25549">MSKINVDILTMQLNGKSWQSKIPKGFFRGRDSSKERMKISALSMNNTALDAGITSFQFHDQGNGTKVPIVPMSDFGNYKFQLLLDGTVAPYRAPYVFQTSSLVFKQKSKFAEWWYPYLRKDIDFVELDEKAENIEEKIEWALENDEIAEWIAQNGFELTKELLKPENVYCHYLQAFEQYSELMDYEPIVSDKFQLVNKDPEVTVHNCNCELEKNLRDEL</sequence>
<dbReference type="EMBL" id="FN653032">
    <property type="protein sequence ID" value="CBY08532.1"/>
    <property type="molecule type" value="Genomic_DNA"/>
</dbReference>
<reference evidence="2" key="1">
    <citation type="journal article" date="2010" name="Science">
        <title>Plasticity of animal genome architecture unmasked by rapid evolution of a pelagic tunicate.</title>
        <authorList>
            <person name="Denoeud F."/>
            <person name="Henriet S."/>
            <person name="Mungpakdee S."/>
            <person name="Aury J.M."/>
            <person name="Da Silva C."/>
            <person name="Brinkmann H."/>
            <person name="Mikhaleva J."/>
            <person name="Olsen L.C."/>
            <person name="Jubin C."/>
            <person name="Canestro C."/>
            <person name="Bouquet J.M."/>
            <person name="Danks G."/>
            <person name="Poulain J."/>
            <person name="Campsteijn C."/>
            <person name="Adamski M."/>
            <person name="Cross I."/>
            <person name="Yadetie F."/>
            <person name="Muffato M."/>
            <person name="Louis A."/>
            <person name="Butcher S."/>
            <person name="Tsagkogeorga G."/>
            <person name="Konrad A."/>
            <person name="Singh S."/>
            <person name="Jensen M.F."/>
            <person name="Cong E.H."/>
            <person name="Eikeseth-Otteraa H."/>
            <person name="Noel B."/>
            <person name="Anthouard V."/>
            <person name="Porcel B.M."/>
            <person name="Kachouri-Lafond R."/>
            <person name="Nishino A."/>
            <person name="Ugolini M."/>
            <person name="Chourrout P."/>
            <person name="Nishida H."/>
            <person name="Aasland R."/>
            <person name="Huzurbazar S."/>
            <person name="Westhof E."/>
            <person name="Delsuc F."/>
            <person name="Lehrach H."/>
            <person name="Reinhardt R."/>
            <person name="Weissenbach J."/>
            <person name="Roy S.W."/>
            <person name="Artiguenave F."/>
            <person name="Postlethwait J.H."/>
            <person name="Manak J.R."/>
            <person name="Thompson E.M."/>
            <person name="Jaillon O."/>
            <person name="Du Pasquier L."/>
            <person name="Boudinot P."/>
            <person name="Liberles D.A."/>
            <person name="Volff J.N."/>
            <person name="Philippe H."/>
            <person name="Lenhard B."/>
            <person name="Roest Crollius H."/>
            <person name="Wincker P."/>
            <person name="Chourrout D."/>
        </authorList>
    </citation>
    <scope>NUCLEOTIDE SEQUENCE [LARGE SCALE GENOMIC DNA]</scope>
</reference>
<dbReference type="PANTHER" id="PTHR12203">
    <property type="entry name" value="KDEL LYS-ASP-GLU-LEU CONTAINING - RELATED"/>
    <property type="match status" value="1"/>
</dbReference>
<dbReference type="GO" id="GO:0012505">
    <property type="term" value="C:endomembrane system"/>
    <property type="evidence" value="ECO:0007669"/>
    <property type="project" value="TreeGrafter"/>
</dbReference>
<dbReference type="InterPro" id="IPR006598">
    <property type="entry name" value="CAP10"/>
</dbReference>
<dbReference type="OrthoDB" id="541052at2759"/>
<dbReference type="InterPro" id="IPR051091">
    <property type="entry name" value="O-Glucosyltr/Glycosyltrsf_90"/>
</dbReference>
<dbReference type="PANTHER" id="PTHR12203:SF122">
    <property type="entry name" value="GLYCOSYL TRANSFERASE CAP10 DOMAIN-CONTAINING PROTEIN"/>
    <property type="match status" value="1"/>
</dbReference>
<evidence type="ECO:0000313" key="3">
    <source>
        <dbReference type="Proteomes" id="UP000001307"/>
    </source>
</evidence>
<dbReference type="AlphaFoldDB" id="E4XAD2"/>
<gene>
    <name evidence="2" type="ORF">GSOID_T00005108001</name>
</gene>
<evidence type="ECO:0000259" key="1">
    <source>
        <dbReference type="SMART" id="SM00672"/>
    </source>
</evidence>
<dbReference type="Proteomes" id="UP000001307">
    <property type="component" value="Unassembled WGS sequence"/>
</dbReference>
<proteinExistence type="predicted"/>
<protein>
    <recommendedName>
        <fullName evidence="1">Glycosyl transferase CAP10 domain-containing protein</fullName>
    </recommendedName>
</protein>
<name>E4XAD2_OIKDI</name>
<organism evidence="2">
    <name type="scientific">Oikopleura dioica</name>
    <name type="common">Tunicate</name>
    <dbReference type="NCBI Taxonomy" id="34765"/>
    <lineage>
        <taxon>Eukaryota</taxon>
        <taxon>Metazoa</taxon>
        <taxon>Chordata</taxon>
        <taxon>Tunicata</taxon>
        <taxon>Appendicularia</taxon>
        <taxon>Copelata</taxon>
        <taxon>Oikopleuridae</taxon>
        <taxon>Oikopleura</taxon>
    </lineage>
</organism>
<dbReference type="Pfam" id="PF05686">
    <property type="entry name" value="Glyco_transf_90"/>
    <property type="match status" value="1"/>
</dbReference>
<accession>E4XAD2</accession>